<dbReference type="InterPro" id="IPR036770">
    <property type="entry name" value="Ankyrin_rpt-contain_sf"/>
</dbReference>
<comment type="caution">
    <text evidence="1">The sequence shown here is derived from an EMBL/GenBank/DDBJ whole genome shotgun (WGS) entry which is preliminary data.</text>
</comment>
<dbReference type="EMBL" id="KV581155">
    <property type="protein sequence ID" value="OPL33915.1"/>
    <property type="molecule type" value="Genomic_DNA"/>
</dbReference>
<feature type="non-terminal residue" evidence="1">
    <location>
        <position position="1"/>
    </location>
</feature>
<dbReference type="Pfam" id="PF13637">
    <property type="entry name" value="Ank_4"/>
    <property type="match status" value="1"/>
</dbReference>
<organism evidence="1 2">
    <name type="scientific">Mytilus galloprovincialis</name>
    <name type="common">Mediterranean mussel</name>
    <dbReference type="NCBI Taxonomy" id="29158"/>
    <lineage>
        <taxon>Eukaryota</taxon>
        <taxon>Metazoa</taxon>
        <taxon>Spiralia</taxon>
        <taxon>Lophotrochozoa</taxon>
        <taxon>Mollusca</taxon>
        <taxon>Bivalvia</taxon>
        <taxon>Autobranchia</taxon>
        <taxon>Pteriomorphia</taxon>
        <taxon>Mytilida</taxon>
        <taxon>Mytiloidea</taxon>
        <taxon>Mytilidae</taxon>
        <taxon>Mytilinae</taxon>
        <taxon>Mytilus</taxon>
    </lineage>
</organism>
<dbReference type="InterPro" id="IPR002110">
    <property type="entry name" value="Ankyrin_rpt"/>
</dbReference>
<dbReference type="SUPFAM" id="SSF48403">
    <property type="entry name" value="Ankyrin repeat"/>
    <property type="match status" value="1"/>
</dbReference>
<protein>
    <submittedName>
        <fullName evidence="1">Uncharacterized protein</fullName>
    </submittedName>
</protein>
<dbReference type="Gene3D" id="1.25.40.20">
    <property type="entry name" value="Ankyrin repeat-containing domain"/>
    <property type="match status" value="1"/>
</dbReference>
<keyword evidence="2" id="KW-1185">Reference proteome</keyword>
<accession>A0A3L5TX99</accession>
<evidence type="ECO:0000313" key="1">
    <source>
        <dbReference type="EMBL" id="OPL33915.1"/>
    </source>
</evidence>
<dbReference type="SMR" id="A0A3L5TX99"/>
<name>A0A3L5TX99_MYTGA</name>
<reference evidence="1 2" key="1">
    <citation type="journal article" date="2016" name="PLoS ONE">
        <title>A First Insight into the Genome of the Filter-Feeder Mussel Mytilus galloprovincialis.</title>
        <authorList>
            <person name="Murgarella M."/>
            <person name="Puiu D."/>
            <person name="Novoa B."/>
            <person name="Figueras A."/>
            <person name="Posada D."/>
            <person name="Canchaya C."/>
        </authorList>
    </citation>
    <scope>NUCLEOTIDE SEQUENCE [LARGE SCALE GENOMIC DNA]</scope>
    <source>
        <tissue evidence="1">Muscle</tissue>
    </source>
</reference>
<evidence type="ECO:0000313" key="2">
    <source>
        <dbReference type="Proteomes" id="UP000266721"/>
    </source>
</evidence>
<dbReference type="Proteomes" id="UP000266721">
    <property type="component" value="Unassembled WGS sequence"/>
</dbReference>
<proteinExistence type="predicted"/>
<dbReference type="AlphaFoldDB" id="A0A3L5TX99"/>
<sequence length="136" mass="15459">LLNAARSGYLPTLKSLHQENFDMNKTDHNGKTALYLAATANNKKAVKFLVHVAKVDILISDRYNKLQMDGDVHEDIKDILKIQQNDTKEHNKMSTHEDTLVLVMKACTKGILHKQTDPRYNELIYNHWVDTTAGGD</sequence>
<gene>
    <name evidence="1" type="ORF">AM593_10716</name>
</gene>